<evidence type="ECO:0000313" key="10">
    <source>
        <dbReference type="Proteomes" id="UP000824013"/>
    </source>
</evidence>
<dbReference type="SMART" id="SM00347">
    <property type="entry name" value="HTH_MARR"/>
    <property type="match status" value="1"/>
</dbReference>
<protein>
    <recommendedName>
        <fullName evidence="6">HTH-type transcriptional regulator SarZ</fullName>
    </recommendedName>
    <alternativeName>
        <fullName evidence="7">Staphylococcal accessory regulator Z</fullName>
    </alternativeName>
</protein>
<reference evidence="9" key="2">
    <citation type="submission" date="2021-04" db="EMBL/GenBank/DDBJ databases">
        <authorList>
            <person name="Gilroy R."/>
        </authorList>
    </citation>
    <scope>NUCLEOTIDE SEQUENCE</scope>
    <source>
        <strain evidence="9">3204</strain>
    </source>
</reference>
<evidence type="ECO:0000256" key="2">
    <source>
        <dbReference type="ARBA" id="ARBA00023015"/>
    </source>
</evidence>
<dbReference type="InterPro" id="IPR036390">
    <property type="entry name" value="WH_DNA-bd_sf"/>
</dbReference>
<dbReference type="SUPFAM" id="SSF46785">
    <property type="entry name" value="Winged helix' DNA-binding domain"/>
    <property type="match status" value="1"/>
</dbReference>
<dbReference type="Pfam" id="PF22381">
    <property type="entry name" value="Staph_reg_Sar_Rot"/>
    <property type="match status" value="1"/>
</dbReference>
<dbReference type="PROSITE" id="PS50995">
    <property type="entry name" value="HTH_MARR_2"/>
    <property type="match status" value="1"/>
</dbReference>
<gene>
    <name evidence="9" type="ORF">H9820_06680</name>
</gene>
<evidence type="ECO:0000256" key="6">
    <source>
        <dbReference type="ARBA" id="ARBA00047188"/>
    </source>
</evidence>
<evidence type="ECO:0000256" key="1">
    <source>
        <dbReference type="ARBA" id="ARBA00004496"/>
    </source>
</evidence>
<dbReference type="EMBL" id="DXCM01000042">
    <property type="protein sequence ID" value="HIY92614.1"/>
    <property type="molecule type" value="Genomic_DNA"/>
</dbReference>
<dbReference type="InterPro" id="IPR000835">
    <property type="entry name" value="HTH_MarR-typ"/>
</dbReference>
<dbReference type="GO" id="GO:0003700">
    <property type="term" value="F:DNA-binding transcription factor activity"/>
    <property type="evidence" value="ECO:0007669"/>
    <property type="project" value="InterPro"/>
</dbReference>
<comment type="caution">
    <text evidence="9">The sequence shown here is derived from an EMBL/GenBank/DDBJ whole genome shotgun (WGS) entry which is preliminary data.</text>
</comment>
<evidence type="ECO:0000256" key="3">
    <source>
        <dbReference type="ARBA" id="ARBA00023125"/>
    </source>
</evidence>
<evidence type="ECO:0000256" key="4">
    <source>
        <dbReference type="ARBA" id="ARBA00023163"/>
    </source>
</evidence>
<dbReference type="InterPro" id="IPR055166">
    <property type="entry name" value="Transc_reg_Sar_Rot_HTH"/>
</dbReference>
<keyword evidence="2" id="KW-0805">Transcription regulation</keyword>
<accession>A0A9D1ZN07</accession>
<proteinExistence type="inferred from homology"/>
<dbReference type="PANTHER" id="PTHR42756:SF1">
    <property type="entry name" value="TRANSCRIPTIONAL REPRESSOR OF EMRAB OPERON"/>
    <property type="match status" value="1"/>
</dbReference>
<evidence type="ECO:0000313" key="9">
    <source>
        <dbReference type="EMBL" id="HIY92614.1"/>
    </source>
</evidence>
<comment type="similarity">
    <text evidence="5">Belongs to the SarZ family.</text>
</comment>
<comment type="subcellular location">
    <subcellularLocation>
        <location evidence="1">Cytoplasm</location>
    </subcellularLocation>
</comment>
<dbReference type="GO" id="GO:0005737">
    <property type="term" value="C:cytoplasm"/>
    <property type="evidence" value="ECO:0007669"/>
    <property type="project" value="UniProtKB-SubCell"/>
</dbReference>
<dbReference type="AlphaFoldDB" id="A0A9D1ZN07"/>
<dbReference type="InterPro" id="IPR036388">
    <property type="entry name" value="WH-like_DNA-bd_sf"/>
</dbReference>
<sequence>MTNDVAHLIKVASNEISRDINTFAHKYDLTGTQVQIIHFVAHCKTDTYQKNIEEDFNIRRPTATNILKTMEKDELISRVPVKNDSRLKTIVLSDKAKKLLPVIDEFIEDNNQKILSTLGTLERRSFVHALKKIPQKLKSEV</sequence>
<evidence type="ECO:0000259" key="8">
    <source>
        <dbReference type="PROSITE" id="PS50995"/>
    </source>
</evidence>
<dbReference type="Gene3D" id="1.10.10.10">
    <property type="entry name" value="Winged helix-like DNA-binding domain superfamily/Winged helix DNA-binding domain"/>
    <property type="match status" value="1"/>
</dbReference>
<keyword evidence="3" id="KW-0238">DNA-binding</keyword>
<name>A0A9D1ZN07_9LACO</name>
<evidence type="ECO:0000256" key="5">
    <source>
        <dbReference type="ARBA" id="ARBA00046337"/>
    </source>
</evidence>
<dbReference type="PANTHER" id="PTHR42756">
    <property type="entry name" value="TRANSCRIPTIONAL REGULATOR, MARR"/>
    <property type="match status" value="1"/>
</dbReference>
<reference evidence="9" key="1">
    <citation type="journal article" date="2021" name="PeerJ">
        <title>Extensive microbial diversity within the chicken gut microbiome revealed by metagenomics and culture.</title>
        <authorList>
            <person name="Gilroy R."/>
            <person name="Ravi A."/>
            <person name="Getino M."/>
            <person name="Pursley I."/>
            <person name="Horton D.L."/>
            <person name="Alikhan N.F."/>
            <person name="Baker D."/>
            <person name="Gharbi K."/>
            <person name="Hall N."/>
            <person name="Watson M."/>
            <person name="Adriaenssens E.M."/>
            <person name="Foster-Nyarko E."/>
            <person name="Jarju S."/>
            <person name="Secka A."/>
            <person name="Antonio M."/>
            <person name="Oren A."/>
            <person name="Chaudhuri R.R."/>
            <person name="La Ragione R."/>
            <person name="Hildebrand F."/>
            <person name="Pallen M.J."/>
        </authorList>
    </citation>
    <scope>NUCLEOTIDE SEQUENCE</scope>
    <source>
        <strain evidence="9">3204</strain>
    </source>
</reference>
<evidence type="ECO:0000256" key="7">
    <source>
        <dbReference type="ARBA" id="ARBA00047207"/>
    </source>
</evidence>
<dbReference type="GO" id="GO:0003677">
    <property type="term" value="F:DNA binding"/>
    <property type="evidence" value="ECO:0007669"/>
    <property type="project" value="UniProtKB-KW"/>
</dbReference>
<organism evidence="9 10">
    <name type="scientific">Candidatus Companilactobacillus pullicola</name>
    <dbReference type="NCBI Taxonomy" id="2838523"/>
    <lineage>
        <taxon>Bacteria</taxon>
        <taxon>Bacillati</taxon>
        <taxon>Bacillota</taxon>
        <taxon>Bacilli</taxon>
        <taxon>Lactobacillales</taxon>
        <taxon>Lactobacillaceae</taxon>
        <taxon>Companilactobacillus</taxon>
    </lineage>
</organism>
<feature type="domain" description="HTH marR-type" evidence="8">
    <location>
        <begin position="2"/>
        <end position="135"/>
    </location>
</feature>
<keyword evidence="4" id="KW-0804">Transcription</keyword>
<dbReference type="Proteomes" id="UP000824013">
    <property type="component" value="Unassembled WGS sequence"/>
</dbReference>